<dbReference type="PANTHER" id="PTHR31276:SF10">
    <property type="entry name" value="PROTEIN MIZU-KUSSEI 1-LIKE"/>
    <property type="match status" value="1"/>
</dbReference>
<proteinExistence type="predicted"/>
<evidence type="ECO:0000313" key="2">
    <source>
        <dbReference type="Proteomes" id="UP000541444"/>
    </source>
</evidence>
<dbReference type="NCBIfam" id="TIGR01570">
    <property type="entry name" value="A_thal_3588"/>
    <property type="match status" value="1"/>
</dbReference>
<dbReference type="AlphaFoldDB" id="A0A7J7NII5"/>
<dbReference type="InterPro" id="IPR006460">
    <property type="entry name" value="MIZ1-like_pln"/>
</dbReference>
<protein>
    <submittedName>
        <fullName evidence="1">Uncharacterized protein</fullName>
    </submittedName>
</protein>
<dbReference type="PANTHER" id="PTHR31276">
    <property type="match status" value="1"/>
</dbReference>
<comment type="caution">
    <text evidence="1">The sequence shown here is derived from an EMBL/GenBank/DDBJ whole genome shotgun (WGS) entry which is preliminary data.</text>
</comment>
<reference evidence="1 2" key="1">
    <citation type="journal article" date="2020" name="IScience">
        <title>Genome Sequencing of the Endangered Kingdonia uniflora (Circaeasteraceae, Ranunculales) Reveals Potential Mechanisms of Evolutionary Specialization.</title>
        <authorList>
            <person name="Sun Y."/>
            <person name="Deng T."/>
            <person name="Zhang A."/>
            <person name="Moore M.J."/>
            <person name="Landis J.B."/>
            <person name="Lin N."/>
            <person name="Zhang H."/>
            <person name="Zhang X."/>
            <person name="Huang J."/>
            <person name="Zhang X."/>
            <person name="Sun H."/>
            <person name="Wang H."/>
        </authorList>
    </citation>
    <scope>NUCLEOTIDE SEQUENCE [LARGE SCALE GENOMIC DNA]</scope>
    <source>
        <strain evidence="1">TB1705</strain>
        <tissue evidence="1">Leaf</tissue>
    </source>
</reference>
<dbReference type="GO" id="GO:0010274">
    <property type="term" value="P:hydrotropism"/>
    <property type="evidence" value="ECO:0007669"/>
    <property type="project" value="InterPro"/>
</dbReference>
<dbReference type="Pfam" id="PF04759">
    <property type="entry name" value="DUF617"/>
    <property type="match status" value="1"/>
</dbReference>
<evidence type="ECO:0000313" key="1">
    <source>
        <dbReference type="EMBL" id="KAF6166820.1"/>
    </source>
</evidence>
<sequence>MSGGTTHIITGVTTVDCQKQVRSWRLLLSIMEFLIPRCNRNYLNEQKQREEDNYVKNIYRDTQQLAFSPNTKKITGTIFGYRHGKVSFCIQANSTAVAPILLLELDVPTAILAKEMQSGVLRISLDSKRSNSPASSPLISIPFWTMSFNGKKVGFAIKRKPTQVDMQILRLMKSVAVGAGVISGKRLSFDDDLMYLRANFERVASSSNSESFHLINPDGCTSQELNIVLRRTR</sequence>
<organism evidence="1 2">
    <name type="scientific">Kingdonia uniflora</name>
    <dbReference type="NCBI Taxonomy" id="39325"/>
    <lineage>
        <taxon>Eukaryota</taxon>
        <taxon>Viridiplantae</taxon>
        <taxon>Streptophyta</taxon>
        <taxon>Embryophyta</taxon>
        <taxon>Tracheophyta</taxon>
        <taxon>Spermatophyta</taxon>
        <taxon>Magnoliopsida</taxon>
        <taxon>Ranunculales</taxon>
        <taxon>Circaeasteraceae</taxon>
        <taxon>Kingdonia</taxon>
    </lineage>
</organism>
<dbReference type="EMBL" id="JACGCM010000779">
    <property type="protein sequence ID" value="KAF6166820.1"/>
    <property type="molecule type" value="Genomic_DNA"/>
</dbReference>
<dbReference type="Proteomes" id="UP000541444">
    <property type="component" value="Unassembled WGS sequence"/>
</dbReference>
<accession>A0A7J7NII5</accession>
<dbReference type="OrthoDB" id="1897868at2759"/>
<name>A0A7J7NII5_9MAGN</name>
<keyword evidence="2" id="KW-1185">Reference proteome</keyword>
<gene>
    <name evidence="1" type="ORF">GIB67_005696</name>
</gene>